<dbReference type="Gene3D" id="2.40.50.100">
    <property type="match status" value="1"/>
</dbReference>
<dbReference type="Pfam" id="PF00364">
    <property type="entry name" value="Biotin_lipoyl"/>
    <property type="match status" value="1"/>
</dbReference>
<evidence type="ECO:0000259" key="3">
    <source>
        <dbReference type="PROSITE" id="PS50968"/>
    </source>
</evidence>
<dbReference type="PROSITE" id="PS51826">
    <property type="entry name" value="PSBD"/>
    <property type="match status" value="1"/>
</dbReference>
<dbReference type="PANTHER" id="PTHR23151:SF90">
    <property type="entry name" value="DIHYDROLIPOYLLYSINE-RESIDUE ACETYLTRANSFERASE COMPONENT OF PYRUVATE DEHYDROGENASE COMPLEX, MITOCHONDRIAL-RELATED"/>
    <property type="match status" value="1"/>
</dbReference>
<feature type="domain" description="Lipoyl-binding" evidence="3">
    <location>
        <begin position="1"/>
        <end position="76"/>
    </location>
</feature>
<dbReference type="GO" id="GO:0045254">
    <property type="term" value="C:pyruvate dehydrogenase complex"/>
    <property type="evidence" value="ECO:0007669"/>
    <property type="project" value="InterPro"/>
</dbReference>
<dbReference type="SUPFAM" id="SSF52777">
    <property type="entry name" value="CoA-dependent acyltransferases"/>
    <property type="match status" value="1"/>
</dbReference>
<dbReference type="InterPro" id="IPR000089">
    <property type="entry name" value="Biotin_lipoyl"/>
</dbReference>
<dbReference type="GO" id="GO:0006086">
    <property type="term" value="P:pyruvate decarboxylation to acetyl-CoA"/>
    <property type="evidence" value="ECO:0007669"/>
    <property type="project" value="InterPro"/>
</dbReference>
<dbReference type="InterPro" id="IPR045257">
    <property type="entry name" value="E2/Pdx1"/>
</dbReference>
<organism evidence="5">
    <name type="scientific">marine sediment metagenome</name>
    <dbReference type="NCBI Taxonomy" id="412755"/>
    <lineage>
        <taxon>unclassified sequences</taxon>
        <taxon>metagenomes</taxon>
        <taxon>ecological metagenomes</taxon>
    </lineage>
</organism>
<dbReference type="AlphaFoldDB" id="X0ZWB7"/>
<dbReference type="InterPro" id="IPR003016">
    <property type="entry name" value="2-oxoA_DH_lipoyl-BS"/>
</dbReference>
<evidence type="ECO:0008006" key="6">
    <source>
        <dbReference type="Google" id="ProtNLM"/>
    </source>
</evidence>
<feature type="domain" description="Peripheral subunit-binding (PSBD)" evidence="4">
    <location>
        <begin position="126"/>
        <end position="165"/>
    </location>
</feature>
<reference evidence="5" key="1">
    <citation type="journal article" date="2014" name="Front. Microbiol.">
        <title>High frequency of phylogenetically diverse reductive dehalogenase-homologous genes in deep subseafloor sedimentary metagenomes.</title>
        <authorList>
            <person name="Kawai M."/>
            <person name="Futagami T."/>
            <person name="Toyoda A."/>
            <person name="Takaki Y."/>
            <person name="Nishi S."/>
            <person name="Hori S."/>
            <person name="Arai W."/>
            <person name="Tsubouchi T."/>
            <person name="Morono Y."/>
            <person name="Uchiyama I."/>
            <person name="Ito T."/>
            <person name="Fujiyama A."/>
            <person name="Inagaki F."/>
            <person name="Takami H."/>
        </authorList>
    </citation>
    <scope>NUCLEOTIDE SEQUENCE</scope>
    <source>
        <strain evidence="5">Expedition CK06-06</strain>
    </source>
</reference>
<proteinExistence type="inferred from homology"/>
<dbReference type="Pfam" id="PF00198">
    <property type="entry name" value="2-oxoacid_dh"/>
    <property type="match status" value="1"/>
</dbReference>
<accession>X0ZWB7</accession>
<dbReference type="EMBL" id="BART01000609">
    <property type="protein sequence ID" value="GAG73804.1"/>
    <property type="molecule type" value="Genomic_DNA"/>
</dbReference>
<comment type="caution">
    <text evidence="5">The sequence shown here is derived from an EMBL/GenBank/DDBJ whole genome shotgun (WGS) entry which is preliminary data.</text>
</comment>
<evidence type="ECO:0000256" key="1">
    <source>
        <dbReference type="ARBA" id="ARBA00007317"/>
    </source>
</evidence>
<sequence length="460" mass="50847">MHEVIMPKLGLTMESGKIEKWHKKEGDKVKAGEVLFEVMTDKVTIEVESYNSGILRKILRVEGEEVPVTEVVAYIGEEDEEIPQAESELAAEDKKKVEVKKAEEADEKVKEVSGISGEEAKISPVRISPLARKTAKEIGINYKSEKIVGSGPGGRIVKEDIIAYSKKKEEAPGGKAAPTGAEITIKSSKPLEGIKKVIAERMSYSKSNIPHIVLNVKADVTQLIALKEKFKEKILKKYGIKITYTDFILKLTAVALRENLEVNSTFSDGNYIIYDDVNVGVAVSLEGGLIVPIIFNCDRLKITDIAKKRIELVSKAREGKLSLEEISNGTFTVTNLGMYGIRSFSPIINPPQAAILAVGEIYTEPAIVNGKIKPESFIDLSVSCDHRIIDGIIGANFLQPFFLRKSMIFLAISPIFLIKSSLVIGFDEVIITLLVKTTELSAFINLKFLIFYNKIIIFQI</sequence>
<dbReference type="Gene3D" id="3.30.559.10">
    <property type="entry name" value="Chloramphenicol acetyltransferase-like domain"/>
    <property type="match status" value="1"/>
</dbReference>
<dbReference type="InterPro" id="IPR001078">
    <property type="entry name" value="2-oxoacid_DH_actylTfrase"/>
</dbReference>
<dbReference type="InterPro" id="IPR023213">
    <property type="entry name" value="CAT-like_dom_sf"/>
</dbReference>
<dbReference type="GO" id="GO:0016746">
    <property type="term" value="F:acyltransferase activity"/>
    <property type="evidence" value="ECO:0007669"/>
    <property type="project" value="InterPro"/>
</dbReference>
<gene>
    <name evidence="5" type="ORF">S01H4_02694</name>
</gene>
<dbReference type="SUPFAM" id="SSF51230">
    <property type="entry name" value="Single hybrid motif"/>
    <property type="match status" value="1"/>
</dbReference>
<protein>
    <recommendedName>
        <fullName evidence="6">Dihydrolipoamide acetyltransferase component of pyruvate dehydrogenase complex</fullName>
    </recommendedName>
</protein>
<dbReference type="PROSITE" id="PS00189">
    <property type="entry name" value="LIPOYL"/>
    <property type="match status" value="1"/>
</dbReference>
<name>X0ZWB7_9ZZZZ</name>
<comment type="similarity">
    <text evidence="1">Belongs to the 2-oxoacid dehydrogenase family.</text>
</comment>
<dbReference type="InterPro" id="IPR004167">
    <property type="entry name" value="PSBD"/>
</dbReference>
<dbReference type="PANTHER" id="PTHR23151">
    <property type="entry name" value="DIHYDROLIPOAMIDE ACETYL/SUCCINYL-TRANSFERASE-RELATED"/>
    <property type="match status" value="1"/>
</dbReference>
<dbReference type="SUPFAM" id="SSF47005">
    <property type="entry name" value="Peripheral subunit-binding domain of 2-oxo acid dehydrogenase complex"/>
    <property type="match status" value="1"/>
</dbReference>
<dbReference type="Gene3D" id="4.10.320.10">
    <property type="entry name" value="E3-binding domain"/>
    <property type="match status" value="1"/>
</dbReference>
<evidence type="ECO:0000256" key="2">
    <source>
        <dbReference type="ARBA" id="ARBA00022823"/>
    </source>
</evidence>
<dbReference type="PROSITE" id="PS50968">
    <property type="entry name" value="BIOTINYL_LIPOYL"/>
    <property type="match status" value="1"/>
</dbReference>
<dbReference type="Pfam" id="PF02817">
    <property type="entry name" value="E3_binding"/>
    <property type="match status" value="1"/>
</dbReference>
<dbReference type="InterPro" id="IPR011053">
    <property type="entry name" value="Single_hybrid_motif"/>
</dbReference>
<dbReference type="CDD" id="cd06849">
    <property type="entry name" value="lipoyl_domain"/>
    <property type="match status" value="1"/>
</dbReference>
<evidence type="ECO:0000259" key="4">
    <source>
        <dbReference type="PROSITE" id="PS51826"/>
    </source>
</evidence>
<evidence type="ECO:0000313" key="5">
    <source>
        <dbReference type="EMBL" id="GAG73804.1"/>
    </source>
</evidence>
<keyword evidence="2" id="KW-0450">Lipoyl</keyword>
<dbReference type="InterPro" id="IPR036625">
    <property type="entry name" value="E3-bd_dom_sf"/>
</dbReference>